<protein>
    <submittedName>
        <fullName evidence="4">Mycothiol system anti-sigma-R factor</fullName>
    </submittedName>
</protein>
<evidence type="ECO:0000259" key="3">
    <source>
        <dbReference type="Pfam" id="PF13490"/>
    </source>
</evidence>
<dbReference type="NCBIfam" id="TIGR03988">
    <property type="entry name" value="antisig_RsrA"/>
    <property type="match status" value="1"/>
</dbReference>
<dbReference type="Proteomes" id="UP000234206">
    <property type="component" value="Unassembled WGS sequence"/>
</dbReference>
<gene>
    <name evidence="4" type="primary">rsrA</name>
    <name evidence="4" type="ORF">CYJ76_01510</name>
</gene>
<evidence type="ECO:0000313" key="4">
    <source>
        <dbReference type="EMBL" id="PKZ42574.1"/>
    </source>
</evidence>
<reference evidence="4 5" key="1">
    <citation type="submission" date="2017-12" db="EMBL/GenBank/DDBJ databases">
        <title>Phylogenetic diversity of female urinary microbiome.</title>
        <authorList>
            <person name="Thomas-White K."/>
            <person name="Wolfe A.J."/>
        </authorList>
    </citation>
    <scope>NUCLEOTIDE SEQUENCE [LARGE SCALE GENOMIC DNA]</scope>
    <source>
        <strain evidence="4 5">UMB1298</strain>
    </source>
</reference>
<dbReference type="OrthoDB" id="3267840at2"/>
<dbReference type="AlphaFoldDB" id="A0A2I1PD89"/>
<dbReference type="EMBL" id="PKIZ01000002">
    <property type="protein sequence ID" value="PKZ42574.1"/>
    <property type="molecule type" value="Genomic_DNA"/>
</dbReference>
<keyword evidence="5" id="KW-1185">Reference proteome</keyword>
<accession>A0A2I1PD89</accession>
<comment type="caution">
    <text evidence="4">The sequence shown here is derived from an EMBL/GenBank/DDBJ whole genome shotgun (WGS) entry which is preliminary data.</text>
</comment>
<dbReference type="InterPro" id="IPR027383">
    <property type="entry name" value="Znf_put"/>
</dbReference>
<keyword evidence="1" id="KW-0805">Transcription regulation</keyword>
<feature type="domain" description="Putative zinc-finger" evidence="3">
    <location>
        <begin position="5"/>
        <end position="38"/>
    </location>
</feature>
<dbReference type="InterPro" id="IPR024020">
    <property type="entry name" value="Anit_sigma_mycothiol_RsrA"/>
</dbReference>
<sequence>MSRMCHEYLEKVYAYLDGEMSDADCRALQAHLESCPPCMAAYQRDARLKELVRRSCACEPAPTELRERIVTYIHTSVTVVRRQA</sequence>
<evidence type="ECO:0000256" key="1">
    <source>
        <dbReference type="ARBA" id="ARBA00023015"/>
    </source>
</evidence>
<dbReference type="Pfam" id="PF13490">
    <property type="entry name" value="zf-HC2"/>
    <property type="match status" value="1"/>
</dbReference>
<evidence type="ECO:0000256" key="2">
    <source>
        <dbReference type="ARBA" id="ARBA00023163"/>
    </source>
</evidence>
<name>A0A2I1PD89_9MICO</name>
<dbReference type="InterPro" id="IPR041916">
    <property type="entry name" value="Anti_sigma_zinc_sf"/>
</dbReference>
<dbReference type="Gene3D" id="1.10.10.1320">
    <property type="entry name" value="Anti-sigma factor, zinc-finger domain"/>
    <property type="match status" value="1"/>
</dbReference>
<evidence type="ECO:0000313" key="5">
    <source>
        <dbReference type="Proteomes" id="UP000234206"/>
    </source>
</evidence>
<organism evidence="4 5">
    <name type="scientific">Kytococcus schroeteri</name>
    <dbReference type="NCBI Taxonomy" id="138300"/>
    <lineage>
        <taxon>Bacteria</taxon>
        <taxon>Bacillati</taxon>
        <taxon>Actinomycetota</taxon>
        <taxon>Actinomycetes</taxon>
        <taxon>Micrococcales</taxon>
        <taxon>Kytococcaceae</taxon>
        <taxon>Kytococcus</taxon>
    </lineage>
</organism>
<proteinExistence type="predicted"/>
<keyword evidence="2" id="KW-0804">Transcription</keyword>